<dbReference type="eggNOG" id="ENOG502ZISS">
    <property type="taxonomic scope" value="Bacteria"/>
</dbReference>
<organism evidence="1 2">
    <name type="scientific">Anaerovibrio lipolyticus</name>
    <dbReference type="NCBI Taxonomy" id="82374"/>
    <lineage>
        <taxon>Bacteria</taxon>
        <taxon>Bacillati</taxon>
        <taxon>Bacillota</taxon>
        <taxon>Negativicutes</taxon>
        <taxon>Selenomonadales</taxon>
        <taxon>Selenomonadaceae</taxon>
        <taxon>Anaerovibrio</taxon>
    </lineage>
</organism>
<dbReference type="STRING" id="82374.NZ47_07415"/>
<dbReference type="AlphaFoldDB" id="A0A0B2K1D6"/>
<sequence length="296" mass="32753">MNRRYIKMKWQILFIFLLISLLCGIVTHGDVEASPLDVVKISGSAPAGMVNKAVEDAKKRAVFKVLSHETRAEGDPTSIFSQMIERYGDYVSDCKVLSRDTSNSKMMVIAEVTVNHSKLNKDFQEYVGNKQVANDAMTASILMRAVNTSDNQGFSDSLHEAFNHRFSNSGFQTEVEDDDIKIVRSLSDAESYGKYLGSVKSLINNNSIMANFAIIGEASIDKLVAAPAGTGYIAKSSVKVQAYDCMRKTVLNGFYETYEILANTPQEAERLAMEKAGLDAAEDIANGTLKYWRTHK</sequence>
<name>A0A0B2K1D6_9FIRM</name>
<evidence type="ECO:0000313" key="1">
    <source>
        <dbReference type="EMBL" id="KHM51982.1"/>
    </source>
</evidence>
<dbReference type="RefSeq" id="WP_039208574.1">
    <property type="nucleotide sequence ID" value="NZ_JSCE01000153.1"/>
</dbReference>
<comment type="caution">
    <text evidence="1">The sequence shown here is derived from an EMBL/GenBank/DDBJ whole genome shotgun (WGS) entry which is preliminary data.</text>
</comment>
<accession>A0A0B2K1D6</accession>
<evidence type="ECO:0000313" key="2">
    <source>
        <dbReference type="Proteomes" id="UP000030993"/>
    </source>
</evidence>
<gene>
    <name evidence="1" type="ORF">NZ47_07415</name>
</gene>
<dbReference type="Proteomes" id="UP000030993">
    <property type="component" value="Unassembled WGS sequence"/>
</dbReference>
<dbReference type="EMBL" id="JSCE01000153">
    <property type="protein sequence ID" value="KHM51982.1"/>
    <property type="molecule type" value="Genomic_DNA"/>
</dbReference>
<keyword evidence="2" id="KW-1185">Reference proteome</keyword>
<reference evidence="1 2" key="1">
    <citation type="journal article" date="2013" name="PLoS ONE">
        <title>Identification and characterization of three novel lipases belonging to families II and V from Anaerovibrio lipolyticus 5ST.</title>
        <authorList>
            <person name="Prive F."/>
            <person name="Kaderbhai N.N."/>
            <person name="Girdwood S."/>
            <person name="Worgan H.J."/>
            <person name="Pinloche E."/>
            <person name="Scollan N.D."/>
            <person name="Huws S.A."/>
            <person name="Newbold C.J."/>
        </authorList>
    </citation>
    <scope>NUCLEOTIDE SEQUENCE [LARGE SCALE GENOMIC DNA]</scope>
    <source>
        <strain evidence="1 2">5S</strain>
    </source>
</reference>
<protein>
    <submittedName>
        <fullName evidence="1">Uncharacterized protein</fullName>
    </submittedName>
</protein>
<proteinExistence type="predicted"/>